<evidence type="ECO:0000259" key="2">
    <source>
        <dbReference type="Pfam" id="PF12146"/>
    </source>
</evidence>
<comment type="caution">
    <text evidence="3">The sequence shown here is derived from an EMBL/GenBank/DDBJ whole genome shotgun (WGS) entry which is preliminary data.</text>
</comment>
<sequence>MLRRLGTVAVALAALAACSSPAEPVPTPSPSALATAAPAGLACPDLVQGGTVVAFGAPGEHNLAGVVMGDGPAGVILAHQSNGSVCQWLPFAKTLAERGLRAFAFDMNGGASSAYSGATVAQDVATATAYLRGQGVTSVVLVGASMGGAAVISAAAAITPPVDGVVSVSGAPTWTGIDPLAAAGKLAVPALFLCAKGDAAFADAATAFDAAVPKGVDHKLVIVDDVGHGVALVDPAGGNAQIRAELLAFITKHARK</sequence>
<dbReference type="InterPro" id="IPR022742">
    <property type="entry name" value="Hydrolase_4"/>
</dbReference>
<accession>A0A841C4G0</accession>
<evidence type="ECO:0000313" key="3">
    <source>
        <dbReference type="EMBL" id="MBB5873942.1"/>
    </source>
</evidence>
<gene>
    <name evidence="3" type="ORF">F4553_007376</name>
</gene>
<evidence type="ECO:0000313" key="4">
    <source>
        <dbReference type="Proteomes" id="UP000587527"/>
    </source>
</evidence>
<keyword evidence="1" id="KW-0732">Signal</keyword>
<dbReference type="InterPro" id="IPR051049">
    <property type="entry name" value="Dienelactone_hydrolase-like"/>
</dbReference>
<dbReference type="AlphaFoldDB" id="A0A841C4G0"/>
<dbReference type="Gene3D" id="3.40.50.1820">
    <property type="entry name" value="alpha/beta hydrolase"/>
    <property type="match status" value="2"/>
</dbReference>
<dbReference type="InterPro" id="IPR029058">
    <property type="entry name" value="AB_hydrolase_fold"/>
</dbReference>
<dbReference type="Pfam" id="PF12146">
    <property type="entry name" value="Hydrolase_4"/>
    <property type="match status" value="1"/>
</dbReference>
<feature type="domain" description="Serine aminopeptidase S33" evidence="2">
    <location>
        <begin position="75"/>
        <end position="171"/>
    </location>
</feature>
<keyword evidence="4" id="KW-1185">Reference proteome</keyword>
<dbReference type="PANTHER" id="PTHR46623:SF7">
    <property type="entry name" value="CARBOXYMETHYLENEBUTENOLIDASE"/>
    <property type="match status" value="1"/>
</dbReference>
<dbReference type="EMBL" id="JACHMN010000003">
    <property type="protein sequence ID" value="MBB5873942.1"/>
    <property type="molecule type" value="Genomic_DNA"/>
</dbReference>
<reference evidence="3 4" key="1">
    <citation type="submission" date="2020-08" db="EMBL/GenBank/DDBJ databases">
        <title>Sequencing the genomes of 1000 actinobacteria strains.</title>
        <authorList>
            <person name="Klenk H.-P."/>
        </authorList>
    </citation>
    <scope>NUCLEOTIDE SEQUENCE [LARGE SCALE GENOMIC DNA]</scope>
    <source>
        <strain evidence="3 4">DSM 45362</strain>
    </source>
</reference>
<protein>
    <submittedName>
        <fullName evidence="3">Pimeloyl-ACP methyl ester carboxylesterase</fullName>
    </submittedName>
</protein>
<dbReference type="PROSITE" id="PS51257">
    <property type="entry name" value="PROKAR_LIPOPROTEIN"/>
    <property type="match status" value="1"/>
</dbReference>
<dbReference type="PANTHER" id="PTHR46623">
    <property type="entry name" value="CARBOXYMETHYLENEBUTENOLIDASE-RELATED"/>
    <property type="match status" value="1"/>
</dbReference>
<dbReference type="SUPFAM" id="SSF53474">
    <property type="entry name" value="alpha/beta-Hydrolases"/>
    <property type="match status" value="1"/>
</dbReference>
<organism evidence="3 4">
    <name type="scientific">Allocatelliglobosispora scoriae</name>
    <dbReference type="NCBI Taxonomy" id="643052"/>
    <lineage>
        <taxon>Bacteria</taxon>
        <taxon>Bacillati</taxon>
        <taxon>Actinomycetota</taxon>
        <taxon>Actinomycetes</taxon>
        <taxon>Micromonosporales</taxon>
        <taxon>Micromonosporaceae</taxon>
        <taxon>Allocatelliglobosispora</taxon>
    </lineage>
</organism>
<dbReference type="RefSeq" id="WP_184845645.1">
    <property type="nucleotide sequence ID" value="NZ_JACHMN010000003.1"/>
</dbReference>
<feature type="signal peptide" evidence="1">
    <location>
        <begin position="1"/>
        <end position="22"/>
    </location>
</feature>
<proteinExistence type="predicted"/>
<dbReference type="Proteomes" id="UP000587527">
    <property type="component" value="Unassembled WGS sequence"/>
</dbReference>
<evidence type="ECO:0000256" key="1">
    <source>
        <dbReference type="SAM" id="SignalP"/>
    </source>
</evidence>
<name>A0A841C4G0_9ACTN</name>
<feature type="chain" id="PRO_5032803867" evidence="1">
    <location>
        <begin position="23"/>
        <end position="256"/>
    </location>
</feature>